<gene>
    <name evidence="2" type="ORF">YH65_01555</name>
</gene>
<organism evidence="2 3">
    <name type="scientific">Sulfurovum lithotrophicum</name>
    <dbReference type="NCBI Taxonomy" id="206403"/>
    <lineage>
        <taxon>Bacteria</taxon>
        <taxon>Pseudomonadati</taxon>
        <taxon>Campylobacterota</taxon>
        <taxon>Epsilonproteobacteria</taxon>
        <taxon>Campylobacterales</taxon>
        <taxon>Sulfurovaceae</taxon>
        <taxon>Sulfurovum</taxon>
    </lineage>
</organism>
<dbReference type="Proteomes" id="UP000034444">
    <property type="component" value="Chromosome"/>
</dbReference>
<evidence type="ECO:0000313" key="2">
    <source>
        <dbReference type="EMBL" id="AKF24226.1"/>
    </source>
</evidence>
<sequence>MHHKHQKAFTMIELVFVIVVIGILAAIAIPKLAATRDDAVITKARATLASVRSSLSTERQKRILRGDFTAIGDLGDSTYAFRYFDNNSSNPVLEYPVKNCATGANECWKRDSNTQYTFRSPTGTDAVFTLSGNKLNCKTSSDCSELE</sequence>
<keyword evidence="1" id="KW-0812">Transmembrane</keyword>
<dbReference type="NCBIfam" id="TIGR02532">
    <property type="entry name" value="IV_pilin_GFxxxE"/>
    <property type="match status" value="1"/>
</dbReference>
<dbReference type="InterPro" id="IPR045584">
    <property type="entry name" value="Pilin-like"/>
</dbReference>
<evidence type="ECO:0008006" key="4">
    <source>
        <dbReference type="Google" id="ProtNLM"/>
    </source>
</evidence>
<name>A0A7U4LZU6_9BACT</name>
<evidence type="ECO:0000313" key="3">
    <source>
        <dbReference type="Proteomes" id="UP000034444"/>
    </source>
</evidence>
<dbReference type="OrthoDB" id="5349145at2"/>
<reference evidence="2 3" key="1">
    <citation type="submission" date="2015-04" db="EMBL/GenBank/DDBJ databases">
        <title>Complete genome sequence of Sulfurovum lithotrophicum ATCC BAA-797T.</title>
        <authorList>
            <person name="Ahn J."/>
            <person name="Park G."/>
            <person name="Jeon W."/>
            <person name="Jang Y."/>
            <person name="Jang M."/>
            <person name="Lee H."/>
            <person name="Lee H."/>
        </authorList>
    </citation>
    <scope>NUCLEOTIDE SEQUENCE [LARGE SCALE GENOMIC DNA]</scope>
    <source>
        <strain evidence="3">ATCC BAA-797 / 42BKT</strain>
    </source>
</reference>
<protein>
    <recommendedName>
        <fullName evidence="4">Prepilin-type cleavage/methylation domain-containing protein</fullName>
    </recommendedName>
</protein>
<dbReference type="AlphaFoldDB" id="A0A7U4LZU6"/>
<proteinExistence type="predicted"/>
<dbReference type="InterPro" id="IPR012902">
    <property type="entry name" value="N_methyl_site"/>
</dbReference>
<dbReference type="Pfam" id="PF07963">
    <property type="entry name" value="N_methyl"/>
    <property type="match status" value="1"/>
</dbReference>
<reference evidence="3" key="2">
    <citation type="journal article" date="2017" name="Stand. Genomic Sci.">
        <title>Complete genome sequence of the sulfur-oxidizing chemolithoautotrophic Sulfurovum lithotrophicum 42BKTT.</title>
        <authorList>
            <person name="Jeon W."/>
            <person name="Priscilla L."/>
            <person name="Park G."/>
            <person name="Lee H."/>
            <person name="Lee N."/>
            <person name="Lee D."/>
            <person name="Kwon H."/>
            <person name="Ahn I."/>
            <person name="Lee C."/>
            <person name="Lee H."/>
            <person name="Ahn J."/>
        </authorList>
    </citation>
    <scope>NUCLEOTIDE SEQUENCE [LARGE SCALE GENOMIC DNA]</scope>
    <source>
        <strain evidence="3">ATCC BAA-797 / 42BKT</strain>
    </source>
</reference>
<accession>A0A7U4LZU6</accession>
<keyword evidence="1" id="KW-1133">Transmembrane helix</keyword>
<dbReference type="EMBL" id="CP011308">
    <property type="protein sequence ID" value="AKF24226.1"/>
    <property type="molecule type" value="Genomic_DNA"/>
</dbReference>
<evidence type="ECO:0000256" key="1">
    <source>
        <dbReference type="SAM" id="Phobius"/>
    </source>
</evidence>
<keyword evidence="1" id="KW-0472">Membrane</keyword>
<dbReference type="RefSeq" id="WP_046550327.1">
    <property type="nucleotide sequence ID" value="NZ_CP011308.1"/>
</dbReference>
<keyword evidence="3" id="KW-1185">Reference proteome</keyword>
<feature type="transmembrane region" description="Helical" evidence="1">
    <location>
        <begin position="12"/>
        <end position="33"/>
    </location>
</feature>
<dbReference type="KEGG" id="slh:YH65_01555"/>
<dbReference type="SUPFAM" id="SSF54523">
    <property type="entry name" value="Pili subunits"/>
    <property type="match status" value="1"/>
</dbReference>
<dbReference type="Gene3D" id="3.30.700.10">
    <property type="entry name" value="Glycoprotein, Type 4 Pilin"/>
    <property type="match status" value="1"/>
</dbReference>